<reference evidence="1 2" key="1">
    <citation type="submission" date="2016-10" db="EMBL/GenBank/DDBJ databases">
        <authorList>
            <person name="de Groot N.N."/>
        </authorList>
    </citation>
    <scope>NUCLEOTIDE SEQUENCE [LARGE SCALE GENOMIC DNA]</scope>
    <source>
        <strain evidence="1 2">L 420-91</strain>
    </source>
</reference>
<dbReference type="Proteomes" id="UP000198956">
    <property type="component" value="Unassembled WGS sequence"/>
</dbReference>
<gene>
    <name evidence="1" type="ORF">SAMN04489735_1002185</name>
</gene>
<dbReference type="RefSeq" id="WP_057899642.1">
    <property type="nucleotide sequence ID" value="NZ_FNDE01000002.1"/>
</dbReference>
<accession>A0A1G7WWR4</accession>
<evidence type="ECO:0000313" key="1">
    <source>
        <dbReference type="EMBL" id="SDG76365.1"/>
    </source>
</evidence>
<sequence>MGINLKEKFNTGLTPAQFMEGMTKNKEVFHDWYHRFTWPKGEKAFFTSLRQKSDWRCLILAADWCGDVVRNAPDYEEKIKEARAKMLAEYGEGTKYQETIVRELREVLSSLSC</sequence>
<dbReference type="Pfam" id="PF14595">
    <property type="entry name" value="Thioredoxin_9"/>
    <property type="match status" value="1"/>
</dbReference>
<evidence type="ECO:0000313" key="2">
    <source>
        <dbReference type="Proteomes" id="UP000198956"/>
    </source>
</evidence>
<dbReference type="EMBL" id="FNDE01000002">
    <property type="protein sequence ID" value="SDG76365.1"/>
    <property type="molecule type" value="Genomic_DNA"/>
</dbReference>
<organism evidence="1 2">
    <name type="scientific">Aneurinibacillus thermoaerophilus</name>
    <dbReference type="NCBI Taxonomy" id="143495"/>
    <lineage>
        <taxon>Bacteria</taxon>
        <taxon>Bacillati</taxon>
        <taxon>Bacillota</taxon>
        <taxon>Bacilli</taxon>
        <taxon>Bacillales</taxon>
        <taxon>Paenibacillaceae</taxon>
        <taxon>Aneurinibacillus group</taxon>
        <taxon>Aneurinibacillus</taxon>
    </lineage>
</organism>
<proteinExistence type="predicted"/>
<dbReference type="AlphaFoldDB" id="A0A1G7WWR4"/>
<name>A0A1G7WWR4_ANETH</name>
<protein>
    <submittedName>
        <fullName evidence="1">Thioredoxin</fullName>
    </submittedName>
</protein>